<dbReference type="Proteomes" id="UP001265746">
    <property type="component" value="Unassembled WGS sequence"/>
</dbReference>
<sequence>MLFTIIIVLLSLAIAKMAIATKLVDDVPCATVTVTVTEPVCMNGCAAETTPLSVANALATAADSSAASSLISSMMADAHRGDVGAYQPAVNTTTVTTVTSATNCPAPPTFDLPAIVSSVFDSNLNSITANNTVANGTEAPDKRWSEGRQSLCFTSSSLVFGGYHAIFLDGWGRDKDGCGRGALDNLRGQCFDVSNWECRFWGPRGVLLTFYLTAPPRVKCALDAMWLASPKDAKEEGLCCVYLGSPVGTANTC</sequence>
<comment type="caution">
    <text evidence="2">The sequence shown here is derived from an EMBL/GenBank/DDBJ whole genome shotgun (WGS) entry which is preliminary data.</text>
</comment>
<feature type="chain" id="PRO_5042132711" evidence="1">
    <location>
        <begin position="21"/>
        <end position="253"/>
    </location>
</feature>
<feature type="signal peptide" evidence="1">
    <location>
        <begin position="1"/>
        <end position="20"/>
    </location>
</feature>
<reference evidence="2" key="1">
    <citation type="submission" date="2023-06" db="EMBL/GenBank/DDBJ databases">
        <authorList>
            <person name="Noh H."/>
        </authorList>
    </citation>
    <scope>NUCLEOTIDE SEQUENCE</scope>
    <source>
        <strain evidence="2">DUCC20226</strain>
    </source>
</reference>
<evidence type="ECO:0000256" key="1">
    <source>
        <dbReference type="SAM" id="SignalP"/>
    </source>
</evidence>
<keyword evidence="3" id="KW-1185">Reference proteome</keyword>
<accession>A0AAD9VYK1</accession>
<dbReference type="EMBL" id="JAUJFL010000007">
    <property type="protein sequence ID" value="KAK2599823.1"/>
    <property type="molecule type" value="Genomic_DNA"/>
</dbReference>
<proteinExistence type="predicted"/>
<organism evidence="2 3">
    <name type="scientific">Phomopsis amygdali</name>
    <name type="common">Fusicoccum amygdali</name>
    <dbReference type="NCBI Taxonomy" id="1214568"/>
    <lineage>
        <taxon>Eukaryota</taxon>
        <taxon>Fungi</taxon>
        <taxon>Dikarya</taxon>
        <taxon>Ascomycota</taxon>
        <taxon>Pezizomycotina</taxon>
        <taxon>Sordariomycetes</taxon>
        <taxon>Sordariomycetidae</taxon>
        <taxon>Diaporthales</taxon>
        <taxon>Diaporthaceae</taxon>
        <taxon>Diaporthe</taxon>
    </lineage>
</organism>
<protein>
    <submittedName>
        <fullName evidence="2">Uncharacterized protein</fullName>
    </submittedName>
</protein>
<gene>
    <name evidence="2" type="ORF">N8I77_011546</name>
</gene>
<name>A0AAD9VYK1_PHOAM</name>
<evidence type="ECO:0000313" key="3">
    <source>
        <dbReference type="Proteomes" id="UP001265746"/>
    </source>
</evidence>
<evidence type="ECO:0000313" key="2">
    <source>
        <dbReference type="EMBL" id="KAK2599823.1"/>
    </source>
</evidence>
<dbReference type="AlphaFoldDB" id="A0AAD9VYK1"/>
<keyword evidence="1" id="KW-0732">Signal</keyword>